<gene>
    <name evidence="3" type="ORF">JIN83_05175</name>
</gene>
<dbReference type="Proteomes" id="UP000634206">
    <property type="component" value="Unassembled WGS sequence"/>
</dbReference>
<evidence type="ECO:0000256" key="1">
    <source>
        <dbReference type="SAM" id="SignalP"/>
    </source>
</evidence>
<keyword evidence="1" id="KW-0732">Signal</keyword>
<sequence>MKLKTTAVMLTSIASLAATANAAVVLGDIIAIDFGATTTTTANYNHSTHATNTGDVADLIRLSDGAATGVSFTLDGSSQDNINYVAGNGGNTTDATIYADGIIANTSNGASGNPTSLTLTFNNLDDSLAYDLVVGSTRADTQANPQNFEVNWTAGGNTVLSSGIAPDGYVSFNGLKSTGGELVITVDGTNQYSPIAQLELTAVVPEPSSAALLGLGGLALILRRRK</sequence>
<keyword evidence="4" id="KW-1185">Reference proteome</keyword>
<evidence type="ECO:0000313" key="3">
    <source>
        <dbReference type="EMBL" id="MBK1854337.1"/>
    </source>
</evidence>
<accession>A0AAE2V7T0</accession>
<dbReference type="EMBL" id="JAENIG010000002">
    <property type="protein sequence ID" value="MBK1854337.1"/>
    <property type="molecule type" value="Genomic_DNA"/>
</dbReference>
<dbReference type="NCBIfam" id="TIGR02595">
    <property type="entry name" value="PEP_CTERM"/>
    <property type="match status" value="1"/>
</dbReference>
<evidence type="ECO:0000313" key="4">
    <source>
        <dbReference type="Proteomes" id="UP000634206"/>
    </source>
</evidence>
<dbReference type="Pfam" id="PF07589">
    <property type="entry name" value="PEP-CTERM"/>
    <property type="match status" value="1"/>
</dbReference>
<protein>
    <submittedName>
        <fullName evidence="3">PEP-CTERM sorting domain-containing protein</fullName>
    </submittedName>
</protein>
<dbReference type="RefSeq" id="WP_309488942.1">
    <property type="nucleotide sequence ID" value="NZ_JAENIG010000002.1"/>
</dbReference>
<evidence type="ECO:0000259" key="2">
    <source>
        <dbReference type="Pfam" id="PF07589"/>
    </source>
</evidence>
<name>A0AAE2V7T0_9BACT</name>
<dbReference type="InterPro" id="IPR013424">
    <property type="entry name" value="Ice-binding_C"/>
</dbReference>
<comment type="caution">
    <text evidence="3">The sequence shown here is derived from an EMBL/GenBank/DDBJ whole genome shotgun (WGS) entry which is preliminary data.</text>
</comment>
<organism evidence="3 4">
    <name type="scientific">Oceaniferula flava</name>
    <dbReference type="NCBI Taxonomy" id="2800421"/>
    <lineage>
        <taxon>Bacteria</taxon>
        <taxon>Pseudomonadati</taxon>
        <taxon>Verrucomicrobiota</taxon>
        <taxon>Verrucomicrobiia</taxon>
        <taxon>Verrucomicrobiales</taxon>
        <taxon>Verrucomicrobiaceae</taxon>
        <taxon>Oceaniferula</taxon>
    </lineage>
</organism>
<feature type="chain" id="PRO_5042016125" evidence="1">
    <location>
        <begin position="23"/>
        <end position="226"/>
    </location>
</feature>
<proteinExistence type="predicted"/>
<dbReference type="AlphaFoldDB" id="A0AAE2V7T0"/>
<feature type="domain" description="Ice-binding protein C-terminal" evidence="2">
    <location>
        <begin position="204"/>
        <end position="225"/>
    </location>
</feature>
<reference evidence="3" key="1">
    <citation type="submission" date="2021-01" db="EMBL/GenBank/DDBJ databases">
        <title>Modified the classification status of verrucomicrobia.</title>
        <authorList>
            <person name="Feng X."/>
        </authorList>
    </citation>
    <scope>NUCLEOTIDE SEQUENCE</scope>
    <source>
        <strain evidence="3">5K15</strain>
    </source>
</reference>
<feature type="signal peptide" evidence="1">
    <location>
        <begin position="1"/>
        <end position="22"/>
    </location>
</feature>